<gene>
    <name evidence="1" type="ORF">GCM10010439_33280</name>
</gene>
<organism evidence="1 2">
    <name type="scientific">Actinocorallia aurantiaca</name>
    <dbReference type="NCBI Taxonomy" id="46204"/>
    <lineage>
        <taxon>Bacteria</taxon>
        <taxon>Bacillati</taxon>
        <taxon>Actinomycetota</taxon>
        <taxon>Actinomycetes</taxon>
        <taxon>Streptosporangiales</taxon>
        <taxon>Thermomonosporaceae</taxon>
        <taxon>Actinocorallia</taxon>
    </lineage>
</organism>
<evidence type="ECO:0000313" key="2">
    <source>
        <dbReference type="Proteomes" id="UP001501842"/>
    </source>
</evidence>
<name>A0ABP6GP08_9ACTN</name>
<reference evidence="2" key="1">
    <citation type="journal article" date="2019" name="Int. J. Syst. Evol. Microbiol.">
        <title>The Global Catalogue of Microorganisms (GCM) 10K type strain sequencing project: providing services to taxonomists for standard genome sequencing and annotation.</title>
        <authorList>
            <consortium name="The Broad Institute Genomics Platform"/>
            <consortium name="The Broad Institute Genome Sequencing Center for Infectious Disease"/>
            <person name="Wu L."/>
            <person name="Ma J."/>
        </authorList>
    </citation>
    <scope>NUCLEOTIDE SEQUENCE [LARGE SCALE GENOMIC DNA]</scope>
    <source>
        <strain evidence="2">JCM 8201</strain>
    </source>
</reference>
<protein>
    <submittedName>
        <fullName evidence="1">Uncharacterized protein</fullName>
    </submittedName>
</protein>
<dbReference type="EMBL" id="BAAATZ010000012">
    <property type="protein sequence ID" value="GAA2727399.1"/>
    <property type="molecule type" value="Genomic_DNA"/>
</dbReference>
<comment type="caution">
    <text evidence="1">The sequence shown here is derived from an EMBL/GenBank/DDBJ whole genome shotgun (WGS) entry which is preliminary data.</text>
</comment>
<dbReference type="Proteomes" id="UP001501842">
    <property type="component" value="Unassembled WGS sequence"/>
</dbReference>
<sequence>MPDLLPAVADLVDDISPGSRALALRIPAMCGPAALPVPTVSLPTSPKTTNLLIGMPGSVGWFRTSPVAAALMIRRDHIF</sequence>
<proteinExistence type="predicted"/>
<dbReference type="RefSeq" id="WP_344451306.1">
    <property type="nucleotide sequence ID" value="NZ_BAAATZ010000012.1"/>
</dbReference>
<accession>A0ABP6GP08</accession>
<keyword evidence="2" id="KW-1185">Reference proteome</keyword>
<evidence type="ECO:0000313" key="1">
    <source>
        <dbReference type="EMBL" id="GAA2727399.1"/>
    </source>
</evidence>